<organism evidence="6 7">
    <name type="scientific">Faunimonas pinastri</name>
    <dbReference type="NCBI Taxonomy" id="1855383"/>
    <lineage>
        <taxon>Bacteria</taxon>
        <taxon>Pseudomonadati</taxon>
        <taxon>Pseudomonadota</taxon>
        <taxon>Alphaproteobacteria</taxon>
        <taxon>Hyphomicrobiales</taxon>
        <taxon>Afifellaceae</taxon>
        <taxon>Faunimonas</taxon>
    </lineage>
</organism>
<dbReference type="EMBL" id="FOFG01000017">
    <property type="protein sequence ID" value="SER39509.1"/>
    <property type="molecule type" value="Genomic_DNA"/>
</dbReference>
<feature type="domain" description="Carbohydrate kinase FGGY C-terminal" evidence="5">
    <location>
        <begin position="251"/>
        <end position="427"/>
    </location>
</feature>
<reference evidence="6 7" key="1">
    <citation type="submission" date="2016-10" db="EMBL/GenBank/DDBJ databases">
        <authorList>
            <person name="de Groot N.N."/>
        </authorList>
    </citation>
    <scope>NUCLEOTIDE SEQUENCE [LARGE SCALE GENOMIC DNA]</scope>
    <source>
        <strain evidence="6 7">A52C2</strain>
    </source>
</reference>
<dbReference type="Pfam" id="PF00370">
    <property type="entry name" value="FGGY_N"/>
    <property type="match status" value="1"/>
</dbReference>
<dbReference type="Proteomes" id="UP000199647">
    <property type="component" value="Unassembled WGS sequence"/>
</dbReference>
<dbReference type="GO" id="GO:0016301">
    <property type="term" value="F:kinase activity"/>
    <property type="evidence" value="ECO:0007669"/>
    <property type="project" value="UniProtKB-KW"/>
</dbReference>
<evidence type="ECO:0000259" key="4">
    <source>
        <dbReference type="Pfam" id="PF00370"/>
    </source>
</evidence>
<dbReference type="PANTHER" id="PTHR43095">
    <property type="entry name" value="SUGAR KINASE"/>
    <property type="match status" value="1"/>
</dbReference>
<dbReference type="GO" id="GO:0005975">
    <property type="term" value="P:carbohydrate metabolic process"/>
    <property type="evidence" value="ECO:0007669"/>
    <property type="project" value="InterPro"/>
</dbReference>
<gene>
    <name evidence="6" type="ORF">SAMN05216548_11748</name>
</gene>
<dbReference type="SUPFAM" id="SSF53067">
    <property type="entry name" value="Actin-like ATPase domain"/>
    <property type="match status" value="2"/>
</dbReference>
<dbReference type="InterPro" id="IPR049382">
    <property type="entry name" value="FGGY_C_2"/>
</dbReference>
<dbReference type="STRING" id="1855383.SAMN05216548_11748"/>
<dbReference type="InterPro" id="IPR018484">
    <property type="entry name" value="FGGY_N"/>
</dbReference>
<keyword evidence="2" id="KW-0808">Transferase</keyword>
<dbReference type="PANTHER" id="PTHR43095:SF5">
    <property type="entry name" value="XYLULOSE KINASE"/>
    <property type="match status" value="1"/>
</dbReference>
<protein>
    <submittedName>
        <fullName evidence="6">Sugar (Pentulose or hexulose) kinase</fullName>
    </submittedName>
</protein>
<evidence type="ECO:0000259" key="5">
    <source>
        <dbReference type="Pfam" id="PF21546"/>
    </source>
</evidence>
<evidence type="ECO:0000313" key="6">
    <source>
        <dbReference type="EMBL" id="SER39509.1"/>
    </source>
</evidence>
<evidence type="ECO:0000313" key="7">
    <source>
        <dbReference type="Proteomes" id="UP000199647"/>
    </source>
</evidence>
<accession>A0A1H9NV91</accession>
<dbReference type="InterPro" id="IPR050406">
    <property type="entry name" value="FGGY_Carb_Kinase"/>
</dbReference>
<feature type="domain" description="Carbohydrate kinase FGGY N-terminal" evidence="4">
    <location>
        <begin position="7"/>
        <end position="244"/>
    </location>
</feature>
<proteinExistence type="inferred from homology"/>
<dbReference type="Pfam" id="PF21546">
    <property type="entry name" value="FGGY_C_2"/>
    <property type="match status" value="1"/>
</dbReference>
<evidence type="ECO:0000256" key="2">
    <source>
        <dbReference type="ARBA" id="ARBA00022679"/>
    </source>
</evidence>
<keyword evidence="7" id="KW-1185">Reference proteome</keyword>
<dbReference type="InterPro" id="IPR043129">
    <property type="entry name" value="ATPase_NBD"/>
</dbReference>
<dbReference type="OrthoDB" id="9786272at2"/>
<evidence type="ECO:0000256" key="3">
    <source>
        <dbReference type="ARBA" id="ARBA00022777"/>
    </source>
</evidence>
<dbReference type="Gene3D" id="3.30.420.40">
    <property type="match status" value="2"/>
</dbReference>
<sequence length="471" mass="50550">MQRAETIAVLDIGKTNAKLVLVDGGTGAEIALRTMANRIHTDGPYPHFDVDGIWAFFRDALHELHREHPIGAISITTHGAAAALLGSEDGDGLAMPILDYEHAGPDELAAEYAAVRPAFAETRSARLPGGLNLGAQLFWQQHRFPREFGNVRSFLTYPQYWAWRLTGRAATECTSLGCHTDLWNVQTGDWSSLVRRMGWGDLMAPLRSAFDAMGPLRPELARELGLSRDLPVACGIHDSNASLLPHLIRHEKPFSVISTGTWVVIFAPGGGMEHLDEHRDGLANVDAFGTPVPCARFMGGREFEQLTGNKAMAAEPGALEAVVSRGIMALPSFCRGTGPFPGQSGTWSLDPGQLTPDERVAAASLYAALVTEEAMRIADASGPIIVEGPFAANATYCGALAALTRRPVIRSAGQTGTCFGAALLIDRSILERHAAASTEKPVPPLEIAGLNAYARDWRARIAARRPIAVTA</sequence>
<dbReference type="AlphaFoldDB" id="A0A1H9NV91"/>
<comment type="similarity">
    <text evidence="1">Belongs to the FGGY kinase family.</text>
</comment>
<dbReference type="RefSeq" id="WP_092499135.1">
    <property type="nucleotide sequence ID" value="NZ_FOFG01000017.1"/>
</dbReference>
<evidence type="ECO:0000256" key="1">
    <source>
        <dbReference type="ARBA" id="ARBA00009156"/>
    </source>
</evidence>
<keyword evidence="3 6" id="KW-0418">Kinase</keyword>
<name>A0A1H9NV91_9HYPH</name>
<dbReference type="CDD" id="cd07772">
    <property type="entry name" value="ASKHA_NBD_FGGY_NaCK-like"/>
    <property type="match status" value="1"/>
</dbReference>